<evidence type="ECO:0000313" key="1">
    <source>
        <dbReference type="EMBL" id="CAE0318094.1"/>
    </source>
</evidence>
<dbReference type="AlphaFoldDB" id="A0A7S3IA49"/>
<accession>A0A7S3IA49</accession>
<name>A0A7S3IA49_9CILI</name>
<proteinExistence type="predicted"/>
<dbReference type="EMBL" id="HBIF01001599">
    <property type="protein sequence ID" value="CAE0318094.1"/>
    <property type="molecule type" value="Transcribed_RNA"/>
</dbReference>
<reference evidence="1" key="1">
    <citation type="submission" date="2021-01" db="EMBL/GenBank/DDBJ databases">
        <authorList>
            <person name="Corre E."/>
            <person name="Pelletier E."/>
            <person name="Niang G."/>
            <person name="Scheremetjew M."/>
            <person name="Finn R."/>
            <person name="Kale V."/>
            <person name="Holt S."/>
            <person name="Cochrane G."/>
            <person name="Meng A."/>
            <person name="Brown T."/>
            <person name="Cohen L."/>
        </authorList>
    </citation>
    <scope>NUCLEOTIDE SEQUENCE</scope>
</reference>
<protein>
    <submittedName>
        <fullName evidence="1">Uncharacterized protein</fullName>
    </submittedName>
</protein>
<gene>
    <name evidence="1" type="ORF">FSAL1345_LOCUS1363</name>
</gene>
<organism evidence="1">
    <name type="scientific">Fabrea salina</name>
    <dbReference type="NCBI Taxonomy" id="342563"/>
    <lineage>
        <taxon>Eukaryota</taxon>
        <taxon>Sar</taxon>
        <taxon>Alveolata</taxon>
        <taxon>Ciliophora</taxon>
        <taxon>Postciliodesmatophora</taxon>
        <taxon>Heterotrichea</taxon>
        <taxon>Heterotrichida</taxon>
        <taxon>Fabreidae</taxon>
        <taxon>Fabrea</taxon>
    </lineage>
</organism>
<sequence length="199" mass="23299">MAVHPVRIEDIPEEFKANYRYHLRKYTPIVENPPSDASESIPFFGKQIYKYQMARWLEAFYFFKKTGDPVIDQKFRNALMIRDYEVKAGLLYGAIWSGVFASMSGWKGFPIKARIAVCSVPFLLSAYRGFRRGYDQIMYVGETYAEHLLKTRDFLKKLRDRDDVVVEFKDHLVKTGKLQKYLKEFGLSQPISIAEPEEE</sequence>